<reference evidence="5" key="4">
    <citation type="submission" date="2025-08" db="UniProtKB">
        <authorList>
            <consortium name="Ensembl"/>
        </authorList>
    </citation>
    <scope>IDENTIFICATION</scope>
</reference>
<dbReference type="Ensembl" id="ENSCMIT00000032939.1">
    <property type="protein sequence ID" value="ENSCMIP00000032446.1"/>
    <property type="gene ID" value="ENSCMIG00000013866.1"/>
</dbReference>
<dbReference type="AlphaFoldDB" id="A0A4W3IYK9"/>
<evidence type="ECO:0000313" key="5">
    <source>
        <dbReference type="Ensembl" id="ENSCMIP00000032446.1"/>
    </source>
</evidence>
<name>A0A4W3IYK9_CALMI</name>
<dbReference type="InterPro" id="IPR013783">
    <property type="entry name" value="Ig-like_fold"/>
</dbReference>
<keyword evidence="3" id="KW-0597">Phosphoprotein</keyword>
<sequence>DCEIKEEGTKHILILYNVPLGQAGQVDFQAANAKSNAHLRVKARVIGLLRPLKDVTVVAGHSATFECELSYEGIPVEWFLKDTKLEASDRVSPYHFISARVCVCM</sequence>
<dbReference type="PANTHER" id="PTHR35971">
    <property type="entry name" value="SI:DKEY-31G6.6"/>
    <property type="match status" value="1"/>
</dbReference>
<reference evidence="6" key="1">
    <citation type="journal article" date="2006" name="Science">
        <title>Ancient noncoding elements conserved in the human genome.</title>
        <authorList>
            <person name="Venkatesh B."/>
            <person name="Kirkness E.F."/>
            <person name="Loh Y.H."/>
            <person name="Halpern A.L."/>
            <person name="Lee A.P."/>
            <person name="Johnson J."/>
            <person name="Dandona N."/>
            <person name="Viswanathan L.D."/>
            <person name="Tay A."/>
            <person name="Venter J.C."/>
            <person name="Strausberg R.L."/>
            <person name="Brenner S."/>
        </authorList>
    </citation>
    <scope>NUCLEOTIDE SEQUENCE [LARGE SCALE GENOMIC DNA]</scope>
</reference>
<keyword evidence="6" id="KW-1185">Reference proteome</keyword>
<keyword evidence="2" id="KW-0963">Cytoplasm</keyword>
<reference evidence="6" key="2">
    <citation type="journal article" date="2007" name="PLoS Biol.">
        <title>Survey sequencing and comparative analysis of the elephant shark (Callorhinchus milii) genome.</title>
        <authorList>
            <person name="Venkatesh B."/>
            <person name="Kirkness E.F."/>
            <person name="Loh Y.H."/>
            <person name="Halpern A.L."/>
            <person name="Lee A.P."/>
            <person name="Johnson J."/>
            <person name="Dandona N."/>
            <person name="Viswanathan L.D."/>
            <person name="Tay A."/>
            <person name="Venter J.C."/>
            <person name="Strausberg R.L."/>
            <person name="Brenner S."/>
        </authorList>
    </citation>
    <scope>NUCLEOTIDE SEQUENCE [LARGE SCALE GENOMIC DNA]</scope>
</reference>
<dbReference type="PANTHER" id="PTHR35971:SF5">
    <property type="entry name" value="OBSCURIN LIKE CYTOSKELETAL ADAPTOR 1"/>
    <property type="match status" value="1"/>
</dbReference>
<dbReference type="InterPro" id="IPR036179">
    <property type="entry name" value="Ig-like_dom_sf"/>
</dbReference>
<evidence type="ECO:0000256" key="3">
    <source>
        <dbReference type="ARBA" id="ARBA00022553"/>
    </source>
</evidence>
<accession>A0A4W3IYK9</accession>
<dbReference type="SUPFAM" id="SSF48726">
    <property type="entry name" value="Immunoglobulin"/>
    <property type="match status" value="1"/>
</dbReference>
<reference evidence="5" key="5">
    <citation type="submission" date="2025-09" db="UniProtKB">
        <authorList>
            <consortium name="Ensembl"/>
        </authorList>
    </citation>
    <scope>IDENTIFICATION</scope>
</reference>
<proteinExistence type="predicted"/>
<dbReference type="Gene3D" id="2.60.40.10">
    <property type="entry name" value="Immunoglobulins"/>
    <property type="match status" value="2"/>
</dbReference>
<protein>
    <recommendedName>
        <fullName evidence="7">Ig-like domain-containing protein</fullName>
    </recommendedName>
</protein>
<evidence type="ECO:0000313" key="6">
    <source>
        <dbReference type="Proteomes" id="UP000314986"/>
    </source>
</evidence>
<evidence type="ECO:0000256" key="4">
    <source>
        <dbReference type="ARBA" id="ARBA00023157"/>
    </source>
</evidence>
<organism evidence="5 6">
    <name type="scientific">Callorhinchus milii</name>
    <name type="common">Ghost shark</name>
    <dbReference type="NCBI Taxonomy" id="7868"/>
    <lineage>
        <taxon>Eukaryota</taxon>
        <taxon>Metazoa</taxon>
        <taxon>Chordata</taxon>
        <taxon>Craniata</taxon>
        <taxon>Vertebrata</taxon>
        <taxon>Chondrichthyes</taxon>
        <taxon>Holocephali</taxon>
        <taxon>Chimaeriformes</taxon>
        <taxon>Callorhinchidae</taxon>
        <taxon>Callorhinchus</taxon>
    </lineage>
</organism>
<dbReference type="Proteomes" id="UP000314986">
    <property type="component" value="Unassembled WGS sequence"/>
</dbReference>
<dbReference type="InterPro" id="IPR052385">
    <property type="entry name" value="Obscurin/Obscurin-like_Reg"/>
</dbReference>
<keyword evidence="4" id="KW-1015">Disulfide bond</keyword>
<evidence type="ECO:0008006" key="7">
    <source>
        <dbReference type="Google" id="ProtNLM"/>
    </source>
</evidence>
<dbReference type="GO" id="GO:0005737">
    <property type="term" value="C:cytoplasm"/>
    <property type="evidence" value="ECO:0007669"/>
    <property type="project" value="UniProtKB-SubCell"/>
</dbReference>
<dbReference type="GeneTree" id="ENSGT01110000267173"/>
<evidence type="ECO:0000256" key="2">
    <source>
        <dbReference type="ARBA" id="ARBA00022490"/>
    </source>
</evidence>
<evidence type="ECO:0000256" key="1">
    <source>
        <dbReference type="ARBA" id="ARBA00004496"/>
    </source>
</evidence>
<reference evidence="6" key="3">
    <citation type="journal article" date="2014" name="Nature">
        <title>Elephant shark genome provides unique insights into gnathostome evolution.</title>
        <authorList>
            <consortium name="International Elephant Shark Genome Sequencing Consortium"/>
            <person name="Venkatesh B."/>
            <person name="Lee A.P."/>
            <person name="Ravi V."/>
            <person name="Maurya A.K."/>
            <person name="Lian M.M."/>
            <person name="Swann J.B."/>
            <person name="Ohta Y."/>
            <person name="Flajnik M.F."/>
            <person name="Sutoh Y."/>
            <person name="Kasahara M."/>
            <person name="Hoon S."/>
            <person name="Gangu V."/>
            <person name="Roy S.W."/>
            <person name="Irimia M."/>
            <person name="Korzh V."/>
            <person name="Kondrychyn I."/>
            <person name="Lim Z.W."/>
            <person name="Tay B.H."/>
            <person name="Tohari S."/>
            <person name="Kong K.W."/>
            <person name="Ho S."/>
            <person name="Lorente-Galdos B."/>
            <person name="Quilez J."/>
            <person name="Marques-Bonet T."/>
            <person name="Raney B.J."/>
            <person name="Ingham P.W."/>
            <person name="Tay A."/>
            <person name="Hillier L.W."/>
            <person name="Minx P."/>
            <person name="Boehm T."/>
            <person name="Wilson R.K."/>
            <person name="Brenner S."/>
            <person name="Warren W.C."/>
        </authorList>
    </citation>
    <scope>NUCLEOTIDE SEQUENCE [LARGE SCALE GENOMIC DNA]</scope>
</reference>
<comment type="subcellular location">
    <subcellularLocation>
        <location evidence="1">Cytoplasm</location>
    </subcellularLocation>
</comment>